<dbReference type="OrthoDB" id="2421327at2759"/>
<dbReference type="GO" id="GO:0031934">
    <property type="term" value="C:mating-type region heterochromatin"/>
    <property type="evidence" value="ECO:0007669"/>
    <property type="project" value="TreeGrafter"/>
</dbReference>
<evidence type="ECO:0000313" key="5">
    <source>
        <dbReference type="Proteomes" id="UP000799536"/>
    </source>
</evidence>
<feature type="compositionally biased region" description="Pro residues" evidence="1">
    <location>
        <begin position="604"/>
        <end position="614"/>
    </location>
</feature>
<dbReference type="Pfam" id="PF16761">
    <property type="entry name" value="Clr2_transil"/>
    <property type="match status" value="1"/>
</dbReference>
<dbReference type="Pfam" id="PF10383">
    <property type="entry name" value="Clr2"/>
    <property type="match status" value="1"/>
</dbReference>
<evidence type="ECO:0008006" key="6">
    <source>
        <dbReference type="Google" id="ProtNLM"/>
    </source>
</evidence>
<dbReference type="EMBL" id="ML993877">
    <property type="protein sequence ID" value="KAF2204407.1"/>
    <property type="molecule type" value="Genomic_DNA"/>
</dbReference>
<feature type="compositionally biased region" description="Low complexity" evidence="1">
    <location>
        <begin position="222"/>
        <end position="231"/>
    </location>
</feature>
<keyword evidence="5" id="KW-1185">Reference proteome</keyword>
<feature type="region of interest" description="Disordered" evidence="1">
    <location>
        <begin position="23"/>
        <end position="44"/>
    </location>
</feature>
<reference evidence="4" key="1">
    <citation type="journal article" date="2020" name="Stud. Mycol.">
        <title>101 Dothideomycetes genomes: a test case for predicting lifestyles and emergence of pathogens.</title>
        <authorList>
            <person name="Haridas S."/>
            <person name="Albert R."/>
            <person name="Binder M."/>
            <person name="Bloem J."/>
            <person name="Labutti K."/>
            <person name="Salamov A."/>
            <person name="Andreopoulos B."/>
            <person name="Baker S."/>
            <person name="Barry K."/>
            <person name="Bills G."/>
            <person name="Bluhm B."/>
            <person name="Cannon C."/>
            <person name="Castanera R."/>
            <person name="Culley D."/>
            <person name="Daum C."/>
            <person name="Ezra D."/>
            <person name="Gonzalez J."/>
            <person name="Henrissat B."/>
            <person name="Kuo A."/>
            <person name="Liang C."/>
            <person name="Lipzen A."/>
            <person name="Lutzoni F."/>
            <person name="Magnuson J."/>
            <person name="Mondo S."/>
            <person name="Nolan M."/>
            <person name="Ohm R."/>
            <person name="Pangilinan J."/>
            <person name="Park H.-J."/>
            <person name="Ramirez L."/>
            <person name="Alfaro M."/>
            <person name="Sun H."/>
            <person name="Tritt A."/>
            <person name="Yoshinaga Y."/>
            <person name="Zwiers L.-H."/>
            <person name="Turgeon B."/>
            <person name="Goodwin S."/>
            <person name="Spatafora J."/>
            <person name="Crous P."/>
            <person name="Grigoriev I."/>
        </authorList>
    </citation>
    <scope>NUCLEOTIDE SEQUENCE</scope>
    <source>
        <strain evidence="4">ATCC 74209</strain>
    </source>
</reference>
<dbReference type="InterPro" id="IPR018839">
    <property type="entry name" value="Tscrpt-silencing_Clr2_C"/>
</dbReference>
<evidence type="ECO:0000313" key="4">
    <source>
        <dbReference type="EMBL" id="KAF2204407.1"/>
    </source>
</evidence>
<dbReference type="InterPro" id="IPR031915">
    <property type="entry name" value="Clr2_N"/>
</dbReference>
<dbReference type="AlphaFoldDB" id="A0A9P4JS92"/>
<organism evidence="4 5">
    <name type="scientific">Delitschia confertaspora ATCC 74209</name>
    <dbReference type="NCBI Taxonomy" id="1513339"/>
    <lineage>
        <taxon>Eukaryota</taxon>
        <taxon>Fungi</taxon>
        <taxon>Dikarya</taxon>
        <taxon>Ascomycota</taxon>
        <taxon>Pezizomycotina</taxon>
        <taxon>Dothideomycetes</taxon>
        <taxon>Pleosporomycetidae</taxon>
        <taxon>Pleosporales</taxon>
        <taxon>Delitschiaceae</taxon>
        <taxon>Delitschia</taxon>
    </lineage>
</organism>
<evidence type="ECO:0000259" key="2">
    <source>
        <dbReference type="Pfam" id="PF10383"/>
    </source>
</evidence>
<protein>
    <recommendedName>
        <fullName evidence="6">Cryptic loci regulator 2 N-terminal domain-containing protein</fullName>
    </recommendedName>
</protein>
<feature type="region of interest" description="Disordered" evidence="1">
    <location>
        <begin position="221"/>
        <end position="254"/>
    </location>
</feature>
<dbReference type="GO" id="GO:0030466">
    <property type="term" value="P:silent mating-type cassette heterochromatin formation"/>
    <property type="evidence" value="ECO:0007669"/>
    <property type="project" value="TreeGrafter"/>
</dbReference>
<dbReference type="InterPro" id="IPR038986">
    <property type="entry name" value="Clr2"/>
</dbReference>
<dbReference type="Proteomes" id="UP000799536">
    <property type="component" value="Unassembled WGS sequence"/>
</dbReference>
<dbReference type="PANTHER" id="PTHR38046:SF1">
    <property type="entry name" value="CRYPTIC LOCI REGULATOR 2"/>
    <property type="match status" value="1"/>
</dbReference>
<dbReference type="PANTHER" id="PTHR38046">
    <property type="entry name" value="CRYPTIC LOCI REGULATOR 2"/>
    <property type="match status" value="1"/>
</dbReference>
<sequence length="674" mass="74316">MQTILTQFTPVFLARSDGKSEVIAKGSKQKNAPSKEQLDRTPNAKGVADYYRELDETEPKNLDWRKKLGGMLVREVGGPQLADKAFTAILHEFPENYRLYEHIKSKVEGDKNPSKNHSGGGHDRQDAYLYGHPRGPKKRFRSPADFFPHLLWLATDESGDPGNCTCKLCCPEQIEVEKPLAKEEEEEANVGTSARNAAGASATHAGTVQVGSNPIVQIPIRKPSTSTTPTASPVPKPAAYPLANTTNAPRLPASLTPTPLPQPRSIDQQIDGQYNKFLGRGGEIVWFRRGPAWGLGAIVRRWLTRDQPNARSYMIQPLSYPLDHQPTAVMTSDRDIRPYLAWSAPPCTSHLLRDRSCTYERVDWHGMVSGRYNSPDNPMNPEVDASILASKSIDGTYTPIEFVKSSGPEDRHFNGIFLGAEKIWVGEPARLRVASNDVMVMTDIIERTLPSTQPDATSQNPRSTVIIVGDVYTLSTVPVANPAAPPQLPSDRALPLRMREDLRWCNSITLPLNRTLSYWRLISTQSRVELGQLRGRWYESSLLFLEGFEQDIKNGKPGESTGMNARGDTSLIGASLGTRKGSRLEAFGPAVPQGTVIMDGIEPPQLPISQPQPQPQVQEQQQPPVHEQHTLELGAMHDINIGTGGGHHDDFADLGAFMNLDDLGNDGWDANFIS</sequence>
<dbReference type="GO" id="GO:0033553">
    <property type="term" value="C:rDNA heterochromatin"/>
    <property type="evidence" value="ECO:0007669"/>
    <property type="project" value="TreeGrafter"/>
</dbReference>
<accession>A0A9P4JS92</accession>
<feature type="domain" description="Cryptic loci regulator 2 N-terminal" evidence="3">
    <location>
        <begin position="89"/>
        <end position="169"/>
    </location>
</feature>
<feature type="region of interest" description="Disordered" evidence="1">
    <location>
        <begin position="108"/>
        <end position="130"/>
    </location>
</feature>
<dbReference type="GO" id="GO:0070824">
    <property type="term" value="C:SHREC complex"/>
    <property type="evidence" value="ECO:0007669"/>
    <property type="project" value="InterPro"/>
</dbReference>
<evidence type="ECO:0000259" key="3">
    <source>
        <dbReference type="Pfam" id="PF16761"/>
    </source>
</evidence>
<comment type="caution">
    <text evidence="4">The sequence shown here is derived from an EMBL/GenBank/DDBJ whole genome shotgun (WGS) entry which is preliminary data.</text>
</comment>
<proteinExistence type="predicted"/>
<feature type="region of interest" description="Disordered" evidence="1">
    <location>
        <begin position="602"/>
        <end position="623"/>
    </location>
</feature>
<feature type="domain" description="Cryptic loci regulator 2 C-terminal" evidence="2">
    <location>
        <begin position="412"/>
        <end position="539"/>
    </location>
</feature>
<gene>
    <name evidence="4" type="ORF">GQ43DRAFT_409629</name>
</gene>
<evidence type="ECO:0000256" key="1">
    <source>
        <dbReference type="SAM" id="MobiDB-lite"/>
    </source>
</evidence>
<name>A0A9P4JS92_9PLEO</name>